<dbReference type="OrthoDB" id="7777654at2759"/>
<protein>
    <recommendedName>
        <fullName evidence="3">Amine oxidase domain-containing protein</fullName>
    </recommendedName>
</protein>
<dbReference type="SUPFAM" id="SSF54373">
    <property type="entry name" value="FAD-linked reductases, C-terminal domain"/>
    <property type="match status" value="1"/>
</dbReference>
<dbReference type="SUPFAM" id="SSF51905">
    <property type="entry name" value="FAD/NAD(P)-binding domain"/>
    <property type="match status" value="1"/>
</dbReference>
<dbReference type="Proteomes" id="UP000310189">
    <property type="component" value="Unassembled WGS sequence"/>
</dbReference>
<name>A0A4T0FLG7_9BASI</name>
<dbReference type="GO" id="GO:0001716">
    <property type="term" value="F:L-amino-acid oxidase activity"/>
    <property type="evidence" value="ECO:0007669"/>
    <property type="project" value="TreeGrafter"/>
</dbReference>
<dbReference type="InterPro" id="IPR002937">
    <property type="entry name" value="Amino_oxidase"/>
</dbReference>
<evidence type="ECO:0000256" key="2">
    <source>
        <dbReference type="SAM" id="SignalP"/>
    </source>
</evidence>
<evidence type="ECO:0000313" key="5">
    <source>
        <dbReference type="Proteomes" id="UP000310189"/>
    </source>
</evidence>
<keyword evidence="5" id="KW-1185">Reference proteome</keyword>
<evidence type="ECO:0000259" key="3">
    <source>
        <dbReference type="Pfam" id="PF01593"/>
    </source>
</evidence>
<dbReference type="InterPro" id="IPR050281">
    <property type="entry name" value="Flavin_monoamine_oxidase"/>
</dbReference>
<feature type="compositionally biased region" description="Basic and acidic residues" evidence="1">
    <location>
        <begin position="194"/>
        <end position="208"/>
    </location>
</feature>
<accession>A0A4T0FLG7</accession>
<sequence length="577" mass="65122">MPFRAFSIACLAHTLTHISAHTTYDTPPQLSDFDSLGVWFDGVMGIDDGLNIEPSQVKPNDTRIAIVGAGISGLMTALLLDSVGLSNWEILEASDRVGGRIETVYVEGTSPDDRQYQEMGAMRLPQYWKNDEGELLPIKDQHLVNQLADTLNTLNDGEDGDYHINFIPWIDSTENNFRDSNDRRLPDGSIPRVSDVKGSERLSDPLTNDKEFNNEAISQTAHHADMQYTNAITLNGTLPQLIADNIFLAHKLMIEAGLDDTNQYSLFKALGYNATTYEEVMKYDIEGIWYRVFIDSAYDNAYNWTTVDKGFSRLTEAFIPLVRDSLHYHSRVDAVRLEGDSRVTLEWRDELMHNRVSDTYDYAIISAPFSVVQSWHLPKFSSGLMNRAIRELHYGSACKTALQFSRRFWEEGEHAMGGGCDTTDAFYGIETACYPPSTENSVVLSSYAVSDAATRLVSWPRHRLIEQALKSLARSHGDVVFDTYTGENMYKCWLTDQNAAGAWAEPRQGQHTLFMPEFHKTHGGVVFVGEHTSVTHAWVSSAVMSAVRGVVQVLLDMGRVREAKLVTREWMWRWLEE</sequence>
<dbReference type="Gene3D" id="1.20.1440.240">
    <property type="match status" value="1"/>
</dbReference>
<dbReference type="PANTHER" id="PTHR10742">
    <property type="entry name" value="FLAVIN MONOAMINE OXIDASE"/>
    <property type="match status" value="1"/>
</dbReference>
<dbReference type="Pfam" id="PF01593">
    <property type="entry name" value="Amino_oxidase"/>
    <property type="match status" value="1"/>
</dbReference>
<comment type="caution">
    <text evidence="4">The sequence shown here is derived from an EMBL/GenBank/DDBJ whole genome shotgun (WGS) entry which is preliminary data.</text>
</comment>
<dbReference type="PANTHER" id="PTHR10742:SF342">
    <property type="entry name" value="AMINE OXIDASE"/>
    <property type="match status" value="1"/>
</dbReference>
<proteinExistence type="predicted"/>
<organism evidence="4 5">
    <name type="scientific">Wallemia hederae</name>
    <dbReference type="NCBI Taxonomy" id="1540922"/>
    <lineage>
        <taxon>Eukaryota</taxon>
        <taxon>Fungi</taxon>
        <taxon>Dikarya</taxon>
        <taxon>Basidiomycota</taxon>
        <taxon>Wallemiomycotina</taxon>
        <taxon>Wallemiomycetes</taxon>
        <taxon>Wallemiales</taxon>
        <taxon>Wallemiaceae</taxon>
        <taxon>Wallemia</taxon>
    </lineage>
</organism>
<dbReference type="Gene3D" id="3.90.660.10">
    <property type="match status" value="1"/>
</dbReference>
<feature type="region of interest" description="Disordered" evidence="1">
    <location>
        <begin position="180"/>
        <end position="208"/>
    </location>
</feature>
<feature type="domain" description="Amine oxidase" evidence="3">
    <location>
        <begin position="71"/>
        <end position="554"/>
    </location>
</feature>
<evidence type="ECO:0000313" key="4">
    <source>
        <dbReference type="EMBL" id="TIA87576.1"/>
    </source>
</evidence>
<dbReference type="InterPro" id="IPR036188">
    <property type="entry name" value="FAD/NAD-bd_sf"/>
</dbReference>
<reference evidence="4 5" key="1">
    <citation type="submission" date="2019-03" db="EMBL/GenBank/DDBJ databases">
        <title>Sequencing 23 genomes of Wallemia ichthyophaga.</title>
        <authorList>
            <person name="Gostincar C."/>
        </authorList>
    </citation>
    <scope>NUCLEOTIDE SEQUENCE [LARGE SCALE GENOMIC DNA]</scope>
    <source>
        <strain evidence="4 5">EXF-5753</strain>
    </source>
</reference>
<dbReference type="AlphaFoldDB" id="A0A4T0FLG7"/>
<feature type="chain" id="PRO_5021005641" description="Amine oxidase domain-containing protein" evidence="2">
    <location>
        <begin position="21"/>
        <end position="577"/>
    </location>
</feature>
<keyword evidence="2" id="KW-0732">Signal</keyword>
<dbReference type="Gene3D" id="3.50.50.60">
    <property type="entry name" value="FAD/NAD(P)-binding domain"/>
    <property type="match status" value="1"/>
</dbReference>
<dbReference type="EMBL" id="SPNW01000052">
    <property type="protein sequence ID" value="TIA87576.1"/>
    <property type="molecule type" value="Genomic_DNA"/>
</dbReference>
<gene>
    <name evidence="4" type="ORF">E3P99_03094</name>
</gene>
<feature type="signal peptide" evidence="2">
    <location>
        <begin position="1"/>
        <end position="20"/>
    </location>
</feature>
<dbReference type="GO" id="GO:0009063">
    <property type="term" value="P:amino acid catabolic process"/>
    <property type="evidence" value="ECO:0007669"/>
    <property type="project" value="TreeGrafter"/>
</dbReference>
<evidence type="ECO:0000256" key="1">
    <source>
        <dbReference type="SAM" id="MobiDB-lite"/>
    </source>
</evidence>